<name>A0A2U1B2T1_9BACT</name>
<dbReference type="RefSeq" id="WP_116541894.1">
    <property type="nucleotide sequence ID" value="NZ_QEKI01000002.1"/>
</dbReference>
<reference evidence="1 2" key="1">
    <citation type="submission" date="2018-04" db="EMBL/GenBank/DDBJ databases">
        <title>Genomic Encyclopedia of Type Strains, Phase IV (KMG-IV): sequencing the most valuable type-strain genomes for metagenomic binning, comparative biology and taxonomic classification.</title>
        <authorList>
            <person name="Goeker M."/>
        </authorList>
    </citation>
    <scope>NUCLEOTIDE SEQUENCE [LARGE SCALE GENOMIC DNA]</scope>
    <source>
        <strain evidence="1 2">DSM 100231</strain>
    </source>
</reference>
<dbReference type="OrthoDB" id="9812372at2"/>
<keyword evidence="2" id="KW-1185">Reference proteome</keyword>
<proteinExistence type="predicted"/>
<accession>A0A2U1B2T1</accession>
<evidence type="ECO:0000313" key="2">
    <source>
        <dbReference type="Proteomes" id="UP000245466"/>
    </source>
</evidence>
<organism evidence="1 2">
    <name type="scientific">Pontibacter virosus</name>
    <dbReference type="NCBI Taxonomy" id="1765052"/>
    <lineage>
        <taxon>Bacteria</taxon>
        <taxon>Pseudomonadati</taxon>
        <taxon>Bacteroidota</taxon>
        <taxon>Cytophagia</taxon>
        <taxon>Cytophagales</taxon>
        <taxon>Hymenobacteraceae</taxon>
        <taxon>Pontibacter</taxon>
    </lineage>
</organism>
<dbReference type="EMBL" id="QEKI01000002">
    <property type="protein sequence ID" value="PVY42837.1"/>
    <property type="molecule type" value="Genomic_DNA"/>
</dbReference>
<gene>
    <name evidence="1" type="ORF">C8E01_10210</name>
</gene>
<protein>
    <submittedName>
        <fullName evidence="1">Uncharacterized protein</fullName>
    </submittedName>
</protein>
<sequence>MILGFIITQEKVLTAFIGATAALLLKHFYDEFKERIRLREIRKMIYLDLVQQRSVAESKLEHCQYLKGKLESGDDNEFELKQWDLFSLTVFKSHQIRDYYKTFTNSLYLKMSQIYLVIEQHKTTHFKDAITAYINDGKNASDKRFLIHNLTTYSQSLEYTIRNIRIFLEEYRDEYF</sequence>
<evidence type="ECO:0000313" key="1">
    <source>
        <dbReference type="EMBL" id="PVY42837.1"/>
    </source>
</evidence>
<dbReference type="Proteomes" id="UP000245466">
    <property type="component" value="Unassembled WGS sequence"/>
</dbReference>
<comment type="caution">
    <text evidence="1">The sequence shown here is derived from an EMBL/GenBank/DDBJ whole genome shotgun (WGS) entry which is preliminary data.</text>
</comment>
<dbReference type="AlphaFoldDB" id="A0A2U1B2T1"/>